<dbReference type="Proteomes" id="UP000533476">
    <property type="component" value="Unassembled WGS sequence"/>
</dbReference>
<proteinExistence type="inferred from homology"/>
<dbReference type="NCBIfam" id="TIGR02937">
    <property type="entry name" value="sigma70-ECF"/>
    <property type="match status" value="1"/>
</dbReference>
<feature type="domain" description="RNA polymerase sigma factor 70 region 4 type 2" evidence="7">
    <location>
        <begin position="94"/>
        <end position="145"/>
    </location>
</feature>
<evidence type="ECO:0000256" key="4">
    <source>
        <dbReference type="ARBA" id="ARBA00023125"/>
    </source>
</evidence>
<dbReference type="SUPFAM" id="SSF88659">
    <property type="entry name" value="Sigma3 and sigma4 domains of RNA polymerase sigma factors"/>
    <property type="match status" value="1"/>
</dbReference>
<dbReference type="InterPro" id="IPR014284">
    <property type="entry name" value="RNA_pol_sigma-70_dom"/>
</dbReference>
<gene>
    <name evidence="8" type="ORF">HIJ39_00515</name>
</gene>
<dbReference type="PANTHER" id="PTHR43133:SF8">
    <property type="entry name" value="RNA POLYMERASE SIGMA FACTOR HI_1459-RELATED"/>
    <property type="match status" value="1"/>
</dbReference>
<dbReference type="CDD" id="cd06171">
    <property type="entry name" value="Sigma70_r4"/>
    <property type="match status" value="1"/>
</dbReference>
<keyword evidence="2" id="KW-0805">Transcription regulation</keyword>
<dbReference type="SUPFAM" id="SSF88946">
    <property type="entry name" value="Sigma2 domain of RNA polymerase sigma factors"/>
    <property type="match status" value="1"/>
</dbReference>
<evidence type="ECO:0000256" key="5">
    <source>
        <dbReference type="ARBA" id="ARBA00023163"/>
    </source>
</evidence>
<sequence>MDQFGDKAVRYAYVTLHSRPDAEDVAQEAFIRMWRHAGRRGAETLSPALLFHTVTNLCRDRMRHLKRHPEDPTDLIEVTQGEVDDTPLLTDSALVLEAVMKLNAPERQCILLFYYMDRSLKETAQALGVSEQVVKTRLYRARQHLKPMLEPVWKERAYES</sequence>
<reference evidence="8 9" key="1">
    <citation type="submission" date="2020-04" db="EMBL/GenBank/DDBJ databases">
        <authorList>
            <person name="Zhang R."/>
            <person name="Schippers A."/>
        </authorList>
    </citation>
    <scope>NUCLEOTIDE SEQUENCE [LARGE SCALE GENOMIC DNA]</scope>
    <source>
        <strain evidence="8 9">DSM 109850</strain>
    </source>
</reference>
<keyword evidence="4" id="KW-0238">DNA-binding</keyword>
<name>A0A7Y0L2T4_9FIRM</name>
<dbReference type="GO" id="GO:0003677">
    <property type="term" value="F:DNA binding"/>
    <property type="evidence" value="ECO:0007669"/>
    <property type="project" value="UniProtKB-KW"/>
</dbReference>
<feature type="domain" description="RNA polymerase sigma-70 region 2" evidence="6">
    <location>
        <begin position="3"/>
        <end position="67"/>
    </location>
</feature>
<dbReference type="InterPro" id="IPR007627">
    <property type="entry name" value="RNA_pol_sigma70_r2"/>
</dbReference>
<dbReference type="InterPro" id="IPR013249">
    <property type="entry name" value="RNA_pol_sigma70_r4_t2"/>
</dbReference>
<dbReference type="Gene3D" id="1.10.10.10">
    <property type="entry name" value="Winged helix-like DNA-binding domain superfamily/Winged helix DNA-binding domain"/>
    <property type="match status" value="1"/>
</dbReference>
<evidence type="ECO:0000256" key="1">
    <source>
        <dbReference type="ARBA" id="ARBA00010641"/>
    </source>
</evidence>
<dbReference type="PANTHER" id="PTHR43133">
    <property type="entry name" value="RNA POLYMERASE ECF-TYPE SIGMA FACTO"/>
    <property type="match status" value="1"/>
</dbReference>
<dbReference type="GO" id="GO:0006352">
    <property type="term" value="P:DNA-templated transcription initiation"/>
    <property type="evidence" value="ECO:0007669"/>
    <property type="project" value="InterPro"/>
</dbReference>
<evidence type="ECO:0000256" key="2">
    <source>
        <dbReference type="ARBA" id="ARBA00023015"/>
    </source>
</evidence>
<evidence type="ECO:0000256" key="3">
    <source>
        <dbReference type="ARBA" id="ARBA00023082"/>
    </source>
</evidence>
<keyword evidence="3" id="KW-0731">Sigma factor</keyword>
<dbReference type="Pfam" id="PF04542">
    <property type="entry name" value="Sigma70_r2"/>
    <property type="match status" value="1"/>
</dbReference>
<evidence type="ECO:0000313" key="8">
    <source>
        <dbReference type="EMBL" id="NMP20844.1"/>
    </source>
</evidence>
<evidence type="ECO:0000259" key="6">
    <source>
        <dbReference type="Pfam" id="PF04542"/>
    </source>
</evidence>
<accession>A0A7Y0L2T4</accession>
<comment type="caution">
    <text evidence="8">The sequence shown here is derived from an EMBL/GenBank/DDBJ whole genome shotgun (WGS) entry which is preliminary data.</text>
</comment>
<evidence type="ECO:0000259" key="7">
    <source>
        <dbReference type="Pfam" id="PF08281"/>
    </source>
</evidence>
<dbReference type="Pfam" id="PF08281">
    <property type="entry name" value="Sigma70_r4_2"/>
    <property type="match status" value="1"/>
</dbReference>
<evidence type="ECO:0000313" key="9">
    <source>
        <dbReference type="Proteomes" id="UP000533476"/>
    </source>
</evidence>
<dbReference type="EMBL" id="JABBVZ010000001">
    <property type="protein sequence ID" value="NMP20844.1"/>
    <property type="molecule type" value="Genomic_DNA"/>
</dbReference>
<dbReference type="InterPro" id="IPR036388">
    <property type="entry name" value="WH-like_DNA-bd_sf"/>
</dbReference>
<keyword evidence="9" id="KW-1185">Reference proteome</keyword>
<dbReference type="InterPro" id="IPR039425">
    <property type="entry name" value="RNA_pol_sigma-70-like"/>
</dbReference>
<keyword evidence="5" id="KW-0804">Transcription</keyword>
<dbReference type="AlphaFoldDB" id="A0A7Y0L2T4"/>
<dbReference type="InterPro" id="IPR013325">
    <property type="entry name" value="RNA_pol_sigma_r2"/>
</dbReference>
<dbReference type="GO" id="GO:0016987">
    <property type="term" value="F:sigma factor activity"/>
    <property type="evidence" value="ECO:0007669"/>
    <property type="project" value="UniProtKB-KW"/>
</dbReference>
<organism evidence="8 9">
    <name type="scientific">Sulfobacillus harzensis</name>
    <dbReference type="NCBI Taxonomy" id="2729629"/>
    <lineage>
        <taxon>Bacteria</taxon>
        <taxon>Bacillati</taxon>
        <taxon>Bacillota</taxon>
        <taxon>Clostridia</taxon>
        <taxon>Eubacteriales</taxon>
        <taxon>Clostridiales Family XVII. Incertae Sedis</taxon>
        <taxon>Sulfobacillus</taxon>
    </lineage>
</organism>
<comment type="similarity">
    <text evidence="1">Belongs to the sigma-70 factor family. ECF subfamily.</text>
</comment>
<dbReference type="Gene3D" id="1.10.1740.10">
    <property type="match status" value="1"/>
</dbReference>
<dbReference type="InterPro" id="IPR013324">
    <property type="entry name" value="RNA_pol_sigma_r3/r4-like"/>
</dbReference>
<protein>
    <submittedName>
        <fullName evidence="8">Sigma-70 family RNA polymerase sigma factor</fullName>
    </submittedName>
</protein>